<dbReference type="RefSeq" id="WP_344531759.1">
    <property type="nucleotide sequence ID" value="NZ_BAAAPE010000013.1"/>
</dbReference>
<feature type="region of interest" description="Disordered" evidence="1">
    <location>
        <begin position="26"/>
        <end position="53"/>
    </location>
</feature>
<feature type="compositionally biased region" description="Low complexity" evidence="1">
    <location>
        <begin position="29"/>
        <end position="53"/>
    </location>
</feature>
<dbReference type="EMBL" id="BAAAPE010000013">
    <property type="protein sequence ID" value="GAA2088716.1"/>
    <property type="molecule type" value="Genomic_DNA"/>
</dbReference>
<keyword evidence="4" id="KW-1185">Reference proteome</keyword>
<protein>
    <recommendedName>
        <fullName evidence="5">Lipoprotein</fullName>
    </recommendedName>
</protein>
<evidence type="ECO:0000256" key="1">
    <source>
        <dbReference type="SAM" id="MobiDB-lite"/>
    </source>
</evidence>
<feature type="chain" id="PRO_5046256379" description="Lipoprotein" evidence="2">
    <location>
        <begin position="28"/>
        <end position="239"/>
    </location>
</feature>
<evidence type="ECO:0000313" key="3">
    <source>
        <dbReference type="EMBL" id="GAA2088716.1"/>
    </source>
</evidence>
<evidence type="ECO:0000256" key="2">
    <source>
        <dbReference type="SAM" id="SignalP"/>
    </source>
</evidence>
<reference evidence="4" key="1">
    <citation type="journal article" date="2019" name="Int. J. Syst. Evol. Microbiol.">
        <title>The Global Catalogue of Microorganisms (GCM) 10K type strain sequencing project: providing services to taxonomists for standard genome sequencing and annotation.</title>
        <authorList>
            <consortium name="The Broad Institute Genomics Platform"/>
            <consortium name="The Broad Institute Genome Sequencing Center for Infectious Disease"/>
            <person name="Wu L."/>
            <person name="Ma J."/>
        </authorList>
    </citation>
    <scope>NUCLEOTIDE SEQUENCE [LARGE SCALE GENOMIC DNA]</scope>
    <source>
        <strain evidence="4">JCM 15478</strain>
    </source>
</reference>
<comment type="caution">
    <text evidence="3">The sequence shown here is derived from an EMBL/GenBank/DDBJ whole genome shotgun (WGS) entry which is preliminary data.</text>
</comment>
<organism evidence="3 4">
    <name type="scientific">Streptomyces albiaxialis</name>
    <dbReference type="NCBI Taxonomy" id="329523"/>
    <lineage>
        <taxon>Bacteria</taxon>
        <taxon>Bacillati</taxon>
        <taxon>Actinomycetota</taxon>
        <taxon>Actinomycetes</taxon>
        <taxon>Kitasatosporales</taxon>
        <taxon>Streptomycetaceae</taxon>
        <taxon>Streptomyces</taxon>
    </lineage>
</organism>
<gene>
    <name evidence="3" type="ORF">GCM10009801_52560</name>
</gene>
<feature type="signal peptide" evidence="2">
    <location>
        <begin position="1"/>
        <end position="27"/>
    </location>
</feature>
<dbReference type="Proteomes" id="UP001500016">
    <property type="component" value="Unassembled WGS sequence"/>
</dbReference>
<evidence type="ECO:0008006" key="5">
    <source>
        <dbReference type="Google" id="ProtNLM"/>
    </source>
</evidence>
<proteinExistence type="predicted"/>
<accession>A0ABP5HX05</accession>
<sequence length="239" mass="24162">MPRALPPRTTAALAVLVLALVPTAGCGGDESSSSGGSGSSPSASPTRPPGALSKAELKKALLTEQDFPSGWAATDLGASDKAGDLGADNKQCQGLLDAVSGDKSRTEATRDFEKSESGPFVSNGVASYGKSGAKKALRDFKRLSSRCKGFTSKGGGGAVTFTVAPMTLPAFGDESAGLRLTGRAKGGPADGLALSMQLLVARVGPSTTGVAHMSVLGPDGKITSKLMRRAVERLRESAP</sequence>
<keyword evidence="2" id="KW-0732">Signal</keyword>
<name>A0ABP5HX05_9ACTN</name>
<evidence type="ECO:0000313" key="4">
    <source>
        <dbReference type="Proteomes" id="UP001500016"/>
    </source>
</evidence>